<keyword evidence="2" id="KW-1185">Reference proteome</keyword>
<dbReference type="RefSeq" id="WP_073022095.1">
    <property type="nucleotide sequence ID" value="NZ_FQWF01000021.1"/>
</dbReference>
<sequence>MKQNYFFTVVLLIIFNSTYSQKEGDIIKLTTYCKVLKVKSIEEKSDSKLNYIGPNISYIINEIGTDTVALKALNFNKKPEQAKKYNNTIYYIDKKEFEKSYEVVERIDKMTVGIITLPFKARPQDGFSFDTEFNLNTTLNWDIIRVYNARFNIQVGTGIGSVNLDSSNSEISDNSAQNIAILSLFSGLMIEYKRVQAGLYFGVDHINNQKNYNWQHNGNVWFGFGIGFNVFGISLGDSQKGQ</sequence>
<name>A0A1M5QZN6_9FLAO</name>
<dbReference type="AlphaFoldDB" id="A0A1M5QZN6"/>
<organism evidence="1 2">
    <name type="scientific">Flavobacterium micromati</name>
    <dbReference type="NCBI Taxonomy" id="229205"/>
    <lineage>
        <taxon>Bacteria</taxon>
        <taxon>Pseudomonadati</taxon>
        <taxon>Bacteroidota</taxon>
        <taxon>Flavobacteriia</taxon>
        <taxon>Flavobacteriales</taxon>
        <taxon>Flavobacteriaceae</taxon>
        <taxon>Flavobacterium</taxon>
    </lineage>
</organism>
<evidence type="ECO:0000313" key="2">
    <source>
        <dbReference type="Proteomes" id="UP000184020"/>
    </source>
</evidence>
<evidence type="ECO:0000313" key="1">
    <source>
        <dbReference type="EMBL" id="SHH19189.1"/>
    </source>
</evidence>
<dbReference type="EMBL" id="FQWF01000021">
    <property type="protein sequence ID" value="SHH19189.1"/>
    <property type="molecule type" value="Genomic_DNA"/>
</dbReference>
<gene>
    <name evidence="1" type="ORF">SAMN05444372_12118</name>
</gene>
<dbReference type="OrthoDB" id="1158431at2"/>
<dbReference type="Proteomes" id="UP000184020">
    <property type="component" value="Unassembled WGS sequence"/>
</dbReference>
<accession>A0A1M5QZN6</accession>
<reference evidence="2" key="1">
    <citation type="submission" date="2016-11" db="EMBL/GenBank/DDBJ databases">
        <authorList>
            <person name="Varghese N."/>
            <person name="Submissions S."/>
        </authorList>
    </citation>
    <scope>NUCLEOTIDE SEQUENCE [LARGE SCALE GENOMIC DNA]</scope>
    <source>
        <strain evidence="2">DSM 17659</strain>
    </source>
</reference>
<proteinExistence type="predicted"/>
<protein>
    <submittedName>
        <fullName evidence="1">Uncharacterized protein</fullName>
    </submittedName>
</protein>